<evidence type="ECO:0000256" key="4">
    <source>
        <dbReference type="ARBA" id="ARBA00023295"/>
    </source>
</evidence>
<name>A0A9X6RJS0_HYPEX</name>
<keyword evidence="4 7" id="KW-0326">Glycosidase</keyword>
<feature type="active site" description="Proton acceptor" evidence="5">
    <location>
        <position position="34"/>
    </location>
</feature>
<organism evidence="9 10">
    <name type="scientific">Hypsibius exemplaris</name>
    <name type="common">Freshwater tardigrade</name>
    <dbReference type="NCBI Taxonomy" id="2072580"/>
    <lineage>
        <taxon>Eukaryota</taxon>
        <taxon>Metazoa</taxon>
        <taxon>Ecdysozoa</taxon>
        <taxon>Tardigrada</taxon>
        <taxon>Eutardigrada</taxon>
        <taxon>Parachela</taxon>
        <taxon>Hypsibioidea</taxon>
        <taxon>Hypsibiidae</taxon>
        <taxon>Hypsibius</taxon>
    </lineage>
</organism>
<comment type="similarity">
    <text evidence="1 7">Belongs to the glycosyl hydrolase 43 family.</text>
</comment>
<feature type="active site" description="Proton donor" evidence="5">
    <location>
        <position position="212"/>
    </location>
</feature>
<evidence type="ECO:0000256" key="1">
    <source>
        <dbReference type="ARBA" id="ARBA00009865"/>
    </source>
</evidence>
<dbReference type="OrthoDB" id="272289at2759"/>
<evidence type="ECO:0000313" key="9">
    <source>
        <dbReference type="EMBL" id="OWA50136.1"/>
    </source>
</evidence>
<evidence type="ECO:0000256" key="7">
    <source>
        <dbReference type="RuleBase" id="RU361187"/>
    </source>
</evidence>
<evidence type="ECO:0000256" key="2">
    <source>
        <dbReference type="ARBA" id="ARBA00022729"/>
    </source>
</evidence>
<keyword evidence="10" id="KW-1185">Reference proteome</keyword>
<dbReference type="PANTHER" id="PTHR43817">
    <property type="entry name" value="GLYCOSYL HYDROLASE"/>
    <property type="match status" value="1"/>
</dbReference>
<keyword evidence="2 8" id="KW-0732">Signal</keyword>
<accession>A0A9X6RJS0</accession>
<keyword evidence="3 7" id="KW-0378">Hydrolase</keyword>
<feature type="site" description="Important for catalytic activity, responsible for pKa modulation of the active site Glu and correct orientation of both the proton donor and substrate" evidence="6">
    <location>
        <position position="146"/>
    </location>
</feature>
<evidence type="ECO:0000256" key="5">
    <source>
        <dbReference type="PIRSR" id="PIRSR606710-1"/>
    </source>
</evidence>
<comment type="caution">
    <text evidence="9">The sequence shown here is derived from an EMBL/GenBank/DDBJ whole genome shotgun (WGS) entry which is preliminary data.</text>
</comment>
<dbReference type="SUPFAM" id="SSF75005">
    <property type="entry name" value="Arabinanase/levansucrase/invertase"/>
    <property type="match status" value="1"/>
</dbReference>
<protein>
    <submittedName>
        <fullName evidence="9">Extracellular exo-alpha-(1-&gt;5)-L-arabinofuranosidase (ABF) (Alpha-L-AFase) (Extracellular arabinan exo-alpha-(1-&gt;5)-L-arabinosidase) (Arabinosidase)</fullName>
    </submittedName>
</protein>
<dbReference type="Proteomes" id="UP000192578">
    <property type="component" value="Unassembled WGS sequence"/>
</dbReference>
<evidence type="ECO:0000256" key="8">
    <source>
        <dbReference type="SAM" id="SignalP"/>
    </source>
</evidence>
<proteinExistence type="inferred from homology"/>
<dbReference type="EMBL" id="MTYJ01000183">
    <property type="protein sequence ID" value="OWA50136.1"/>
    <property type="molecule type" value="Genomic_DNA"/>
</dbReference>
<feature type="chain" id="PRO_5040863159" evidence="8">
    <location>
        <begin position="20"/>
        <end position="341"/>
    </location>
</feature>
<dbReference type="GO" id="GO:0005975">
    <property type="term" value="P:carbohydrate metabolic process"/>
    <property type="evidence" value="ECO:0007669"/>
    <property type="project" value="InterPro"/>
</dbReference>
<evidence type="ECO:0000256" key="6">
    <source>
        <dbReference type="PIRSR" id="PIRSR606710-2"/>
    </source>
</evidence>
<gene>
    <name evidence="9" type="ORF">BV898_14662</name>
</gene>
<dbReference type="AlphaFoldDB" id="A0A9X6RJS0"/>
<evidence type="ECO:0000313" key="10">
    <source>
        <dbReference type="Proteomes" id="UP000192578"/>
    </source>
</evidence>
<reference evidence="10" key="1">
    <citation type="submission" date="2017-01" db="EMBL/GenBank/DDBJ databases">
        <title>Comparative genomics of anhydrobiosis in the tardigrade Hypsibius dujardini.</title>
        <authorList>
            <person name="Yoshida Y."/>
            <person name="Koutsovoulos G."/>
            <person name="Laetsch D."/>
            <person name="Stevens L."/>
            <person name="Kumar S."/>
            <person name="Horikawa D."/>
            <person name="Ishino K."/>
            <person name="Komine S."/>
            <person name="Tomita M."/>
            <person name="Blaxter M."/>
            <person name="Arakawa K."/>
        </authorList>
    </citation>
    <scope>NUCLEOTIDE SEQUENCE [LARGE SCALE GENOMIC DNA]</scope>
    <source>
        <strain evidence="10">Z151</strain>
    </source>
</reference>
<dbReference type="Pfam" id="PF04616">
    <property type="entry name" value="Glyco_hydro_43"/>
    <property type="match status" value="1"/>
</dbReference>
<dbReference type="PANTHER" id="PTHR43817:SF1">
    <property type="entry name" value="HYDROLASE, FAMILY 43, PUTATIVE (AFU_ORTHOLOGUE AFUA_3G01660)-RELATED"/>
    <property type="match status" value="1"/>
</dbReference>
<dbReference type="Gene3D" id="2.115.10.20">
    <property type="entry name" value="Glycosyl hydrolase domain, family 43"/>
    <property type="match status" value="1"/>
</dbReference>
<dbReference type="CDD" id="cd18820">
    <property type="entry name" value="GH43_LbAraf43-like"/>
    <property type="match status" value="1"/>
</dbReference>
<dbReference type="InterPro" id="IPR006710">
    <property type="entry name" value="Glyco_hydro_43"/>
</dbReference>
<dbReference type="InterPro" id="IPR023296">
    <property type="entry name" value="Glyco_hydro_beta-prop_sf"/>
</dbReference>
<feature type="signal peptide" evidence="8">
    <location>
        <begin position="1"/>
        <end position="19"/>
    </location>
</feature>
<evidence type="ECO:0000256" key="3">
    <source>
        <dbReference type="ARBA" id="ARBA00022801"/>
    </source>
</evidence>
<sequence>MIFSSIALCLLVVLTSTNAQTFRNPILDIFGAADPWVLLYEETYYMVFSKQTEVAVYKSKNLGDWRNAKNVTVYIPPKNTMYSAELWAPEIHRIDGQFYIYFAASDGNNVNHKMYVLKADDPENPMGTWSFMGKIADPVQDWWAIDGTVLKHQNGKNYFIYSGWDGPYTEDPKVQHLFIAEMSSPTSLVSGTARILKSPTAPWEVLGQAVVEGPAIMENDDTYFLMYSAGASWTADYSTSMMGISKTANPLQFSRWWRSEFPVFPRNDAQGVYGPGHASFTTSPDGSENWIVYHALNDPNGGWGNRTPRAQKFEFDQRGFPVFPPAAGFGQDLPVPSGTMP</sequence>
<dbReference type="GO" id="GO:0004553">
    <property type="term" value="F:hydrolase activity, hydrolyzing O-glycosyl compounds"/>
    <property type="evidence" value="ECO:0007669"/>
    <property type="project" value="InterPro"/>
</dbReference>